<keyword evidence="4" id="KW-1185">Reference proteome</keyword>
<name>A0A9D5B1V4_PEA</name>
<comment type="caution">
    <text evidence="3">The sequence shown here is derived from an EMBL/GenBank/DDBJ whole genome shotgun (WGS) entry which is preliminary data.</text>
</comment>
<dbReference type="AlphaFoldDB" id="A0A9D5B1V4"/>
<feature type="region of interest" description="Disordered" evidence="1">
    <location>
        <begin position="1"/>
        <end position="23"/>
    </location>
</feature>
<feature type="domain" description="Retrovirus-related Pol polyprotein from transposon TNT 1-94-like beta-barrel" evidence="2">
    <location>
        <begin position="76"/>
        <end position="139"/>
    </location>
</feature>
<evidence type="ECO:0000256" key="1">
    <source>
        <dbReference type="SAM" id="MobiDB-lite"/>
    </source>
</evidence>
<dbReference type="Proteomes" id="UP001058974">
    <property type="component" value="Chromosome 3"/>
</dbReference>
<evidence type="ECO:0000259" key="2">
    <source>
        <dbReference type="Pfam" id="PF22936"/>
    </source>
</evidence>
<dbReference type="Pfam" id="PF22936">
    <property type="entry name" value="Pol_BBD"/>
    <property type="match status" value="1"/>
</dbReference>
<dbReference type="Gramene" id="Psat03G0243900-T1">
    <property type="protein sequence ID" value="KAI5427010.1"/>
    <property type="gene ID" value="KIW84_032439"/>
</dbReference>
<sequence length="140" mass="15380">MPDVVTLPLPNFDNASSSDTHGGFSPNENVFEPLVKNAVDPHIMVEVAQPAEPVEQIHVRSCVENVNLSCDEMDLVVDNGASTHAISRSGLFSTYEISDFGVVCRRNNGQVNIIRIGDIFVETSNETTLDLKIVKHILEF</sequence>
<evidence type="ECO:0000313" key="4">
    <source>
        <dbReference type="Proteomes" id="UP001058974"/>
    </source>
</evidence>
<evidence type="ECO:0000313" key="3">
    <source>
        <dbReference type="EMBL" id="KAI5427010.1"/>
    </source>
</evidence>
<organism evidence="3 4">
    <name type="scientific">Pisum sativum</name>
    <name type="common">Garden pea</name>
    <name type="synonym">Lathyrus oleraceus</name>
    <dbReference type="NCBI Taxonomy" id="3888"/>
    <lineage>
        <taxon>Eukaryota</taxon>
        <taxon>Viridiplantae</taxon>
        <taxon>Streptophyta</taxon>
        <taxon>Embryophyta</taxon>
        <taxon>Tracheophyta</taxon>
        <taxon>Spermatophyta</taxon>
        <taxon>Magnoliopsida</taxon>
        <taxon>eudicotyledons</taxon>
        <taxon>Gunneridae</taxon>
        <taxon>Pentapetalae</taxon>
        <taxon>rosids</taxon>
        <taxon>fabids</taxon>
        <taxon>Fabales</taxon>
        <taxon>Fabaceae</taxon>
        <taxon>Papilionoideae</taxon>
        <taxon>50 kb inversion clade</taxon>
        <taxon>NPAAA clade</taxon>
        <taxon>Hologalegina</taxon>
        <taxon>IRL clade</taxon>
        <taxon>Fabeae</taxon>
        <taxon>Lathyrus</taxon>
    </lineage>
</organism>
<protein>
    <recommendedName>
        <fullName evidence="2">Retrovirus-related Pol polyprotein from transposon TNT 1-94-like beta-barrel domain-containing protein</fullName>
    </recommendedName>
</protein>
<dbReference type="InterPro" id="IPR054722">
    <property type="entry name" value="PolX-like_BBD"/>
</dbReference>
<dbReference type="EMBL" id="JAMSHJ010000003">
    <property type="protein sequence ID" value="KAI5427010.1"/>
    <property type="molecule type" value="Genomic_DNA"/>
</dbReference>
<reference evidence="3 4" key="1">
    <citation type="journal article" date="2022" name="Nat. Genet.">
        <title>Improved pea reference genome and pan-genome highlight genomic features and evolutionary characteristics.</title>
        <authorList>
            <person name="Yang T."/>
            <person name="Liu R."/>
            <person name="Luo Y."/>
            <person name="Hu S."/>
            <person name="Wang D."/>
            <person name="Wang C."/>
            <person name="Pandey M.K."/>
            <person name="Ge S."/>
            <person name="Xu Q."/>
            <person name="Li N."/>
            <person name="Li G."/>
            <person name="Huang Y."/>
            <person name="Saxena R.K."/>
            <person name="Ji Y."/>
            <person name="Li M."/>
            <person name="Yan X."/>
            <person name="He Y."/>
            <person name="Liu Y."/>
            <person name="Wang X."/>
            <person name="Xiang C."/>
            <person name="Varshney R.K."/>
            <person name="Ding H."/>
            <person name="Gao S."/>
            <person name="Zong X."/>
        </authorList>
    </citation>
    <scope>NUCLEOTIDE SEQUENCE [LARGE SCALE GENOMIC DNA]</scope>
    <source>
        <strain evidence="3 4">cv. Zhongwan 6</strain>
    </source>
</reference>
<gene>
    <name evidence="3" type="ORF">KIW84_032439</name>
</gene>
<accession>A0A9D5B1V4</accession>
<proteinExistence type="predicted"/>